<feature type="compositionally biased region" description="Polar residues" evidence="4">
    <location>
        <begin position="215"/>
        <end position="231"/>
    </location>
</feature>
<feature type="compositionally biased region" description="Pro residues" evidence="4">
    <location>
        <begin position="71"/>
        <end position="95"/>
    </location>
</feature>
<feature type="region of interest" description="Disordered" evidence="4">
    <location>
        <begin position="25"/>
        <end position="96"/>
    </location>
</feature>
<evidence type="ECO:0000313" key="7">
    <source>
        <dbReference type="Proteomes" id="UP001652580"/>
    </source>
</evidence>
<evidence type="ECO:0000259" key="5">
    <source>
        <dbReference type="PROSITE" id="PS50003"/>
    </source>
</evidence>
<evidence type="ECO:0000259" key="6">
    <source>
        <dbReference type="PROSITE" id="PS50190"/>
    </source>
</evidence>
<feature type="region of interest" description="Disordered" evidence="4">
    <location>
        <begin position="245"/>
        <end position="281"/>
    </location>
</feature>
<feature type="domain" description="PH" evidence="5">
    <location>
        <begin position="693"/>
        <end position="806"/>
    </location>
</feature>
<evidence type="ECO:0000256" key="2">
    <source>
        <dbReference type="ARBA" id="ARBA00022475"/>
    </source>
</evidence>
<comment type="subcellular location">
    <subcellularLocation>
        <location evidence="1">Cell projection</location>
        <location evidence="1">Ruffle membrane</location>
    </subcellularLocation>
</comment>
<dbReference type="InterPro" id="IPR023394">
    <property type="entry name" value="Sec7_C_sf"/>
</dbReference>
<dbReference type="CDD" id="cd13295">
    <property type="entry name" value="PH_EFA6"/>
    <property type="match status" value="1"/>
</dbReference>
<feature type="region of interest" description="Disordered" evidence="4">
    <location>
        <begin position="436"/>
        <end position="511"/>
    </location>
</feature>
<evidence type="ECO:0000256" key="1">
    <source>
        <dbReference type="ARBA" id="ARBA00004632"/>
    </source>
</evidence>
<dbReference type="InterPro" id="IPR000904">
    <property type="entry name" value="Sec7_dom"/>
</dbReference>
<dbReference type="Gene3D" id="1.10.1000.11">
    <property type="entry name" value="Arf Nucleotide-binding Site Opener,domain 2"/>
    <property type="match status" value="1"/>
</dbReference>
<proteinExistence type="predicted"/>
<feature type="compositionally biased region" description="Pro residues" evidence="4">
    <location>
        <begin position="327"/>
        <end position="338"/>
    </location>
</feature>
<dbReference type="GeneID" id="103014226"/>
<dbReference type="Gene3D" id="2.30.29.30">
    <property type="entry name" value="Pleckstrin-homology domain (PH domain)/Phosphotyrosine-binding domain (PTB)"/>
    <property type="match status" value="1"/>
</dbReference>
<dbReference type="PROSITE" id="PS50190">
    <property type="entry name" value="SEC7"/>
    <property type="match status" value="1"/>
</dbReference>
<feature type="compositionally biased region" description="Acidic residues" evidence="4">
    <location>
        <begin position="349"/>
        <end position="367"/>
    </location>
</feature>
<dbReference type="SUPFAM" id="SSF50729">
    <property type="entry name" value="PH domain-like"/>
    <property type="match status" value="1"/>
</dbReference>
<feature type="compositionally biased region" description="Basic and acidic residues" evidence="4">
    <location>
        <begin position="497"/>
        <end position="509"/>
    </location>
</feature>
<feature type="domain" description="SEC7" evidence="6">
    <location>
        <begin position="513"/>
        <end position="643"/>
    </location>
</feature>
<protein>
    <submittedName>
        <fullName evidence="8">PH and SEC7 domain-containing protein 1 isoform X2</fullName>
    </submittedName>
</protein>
<dbReference type="RefSeq" id="XP_057387458.1">
    <property type="nucleotide sequence ID" value="XM_057531475.1"/>
</dbReference>
<dbReference type="SMART" id="SM00233">
    <property type="entry name" value="PH"/>
    <property type="match status" value="1"/>
</dbReference>
<dbReference type="CDD" id="cd00171">
    <property type="entry name" value="Sec7"/>
    <property type="match status" value="1"/>
</dbReference>
<name>A0ABM3SC81_BALAC</name>
<dbReference type="Pfam" id="PF01369">
    <property type="entry name" value="Sec7"/>
    <property type="match status" value="1"/>
</dbReference>
<keyword evidence="2" id="KW-1003">Cell membrane</keyword>
<feature type="region of interest" description="Disordered" evidence="4">
    <location>
        <begin position="912"/>
        <end position="961"/>
    </location>
</feature>
<keyword evidence="3" id="KW-0472">Membrane</keyword>
<feature type="compositionally biased region" description="Pro residues" evidence="4">
    <location>
        <begin position="447"/>
        <end position="465"/>
    </location>
</feature>
<keyword evidence="7" id="KW-1185">Reference proteome</keyword>
<dbReference type="InterPro" id="IPR011993">
    <property type="entry name" value="PH-like_dom_sf"/>
</dbReference>
<dbReference type="Pfam" id="PF15410">
    <property type="entry name" value="PH_9"/>
    <property type="match status" value="1"/>
</dbReference>
<evidence type="ECO:0000256" key="4">
    <source>
        <dbReference type="SAM" id="MobiDB-lite"/>
    </source>
</evidence>
<dbReference type="InterPro" id="IPR035999">
    <property type="entry name" value="Sec7_dom_sf"/>
</dbReference>
<dbReference type="PANTHER" id="PTHR10663:SF334">
    <property type="entry name" value="PH AND SEC7 DOMAIN-CONTAINING PROTEIN 1"/>
    <property type="match status" value="1"/>
</dbReference>
<sequence length="961" mass="102369">MAQGAMRFCSEGDCAISPPRCPRRWLPEGPVPQSPPASMYGSTGSLLRRVAGPGPRGRELGRVTAPCTPLRGPPSPHVAPSPWAPSSPTGQPPPGARSSVVIFRFVEKASVRPLNGLPAPGGLSRSWDLGGVSPPSPTPALGPGSNRKLRLEASTSDPLPAGGGSALPGSQGLLHGPPAQPQVGADGLYSSLPNGLGGPSEHLATLFRGPADTGLLNQGDTWSSPREVSSHAQRIARAKWEFFYGSLDPPSSGAKPPEQAPPSPPGAGSGQGSGVAVGRAAKYSETDLDTVPLRCYRETDIDEVLAEREEADSAIESQPSSEGPPGTARPPAPRPGPCLGPRSSLGSGNEDEDEAGGEEDVDDEVFEASEGARPGTRMPHSGPLKSPLPFLPGTSPLADGPDSFSCVFEAILESHRAKGTSYTSLASLEALASPGPTQSPFFTFELPPQPPAPRPDPPAPAPLAPLEPDSGTSSAADGPWTQREEEEEAEAGAKQAARREPPSPCRSEDSYGLGAAPLGSNDFSKLVAGEYLKFFVFTGMTLDQALRVFLKELALMGETQERERVLAHFSQRYFQCNPGALSSEDGAHTLTCALMLLNTDLHGHNIGKRMTCGDFIGNLEGLNEGGDFPRELLKALYSSIKNEKLQWAIDEEELRRSLSELADPNPKVIKRVSGGSGSGSSPFLDLTPEPGASVYKHGALVRKVHADPDCRKTPRGKRGWKNFHGILKGMILYLQKEEYQPGEAPSEAELKNAISIHHALATRASDYSKRPHVFYLRTADWRVFLFQAPSLEQMQSWITRINVVAAMFSAPPFPAAVSSQKKFSRPLLPSAATRLPQEEQMRTHEAKLKAMASELRQHRAAHLGKKARGKEAEEQRQKEAYLEFEKSRYGTYAALLRVKLKAGSEELDAVEAALAQAGRTEDGLPPPHSSPSSQPNTSSQPRAQCPGPESRAGAGSGRWKP</sequence>
<feature type="compositionally biased region" description="Basic residues" evidence="4">
    <location>
        <begin position="858"/>
        <end position="868"/>
    </location>
</feature>
<dbReference type="PANTHER" id="PTHR10663">
    <property type="entry name" value="GUANYL-NUCLEOTIDE EXCHANGE FACTOR"/>
    <property type="match status" value="1"/>
</dbReference>
<dbReference type="PROSITE" id="PS50003">
    <property type="entry name" value="PH_DOMAIN"/>
    <property type="match status" value="1"/>
</dbReference>
<dbReference type="InterPro" id="IPR001849">
    <property type="entry name" value="PH_domain"/>
</dbReference>
<dbReference type="PRINTS" id="PR00683">
    <property type="entry name" value="SPECTRINPH"/>
</dbReference>
<dbReference type="SUPFAM" id="SSF48425">
    <property type="entry name" value="Sec7 domain"/>
    <property type="match status" value="1"/>
</dbReference>
<feature type="region of interest" description="Disordered" evidence="4">
    <location>
        <begin position="128"/>
        <end position="231"/>
    </location>
</feature>
<evidence type="ECO:0000313" key="8">
    <source>
        <dbReference type="RefSeq" id="XP_057387458.1"/>
    </source>
</evidence>
<evidence type="ECO:0000256" key="3">
    <source>
        <dbReference type="ARBA" id="ARBA00023136"/>
    </source>
</evidence>
<feature type="region of interest" description="Disordered" evidence="4">
    <location>
        <begin position="855"/>
        <end position="876"/>
    </location>
</feature>
<dbReference type="SMART" id="SM00222">
    <property type="entry name" value="Sec7"/>
    <property type="match status" value="1"/>
</dbReference>
<accession>A0ABM3SC81</accession>
<feature type="region of interest" description="Disordered" evidence="4">
    <location>
        <begin position="302"/>
        <end position="403"/>
    </location>
</feature>
<feature type="compositionally biased region" description="Acidic residues" evidence="4">
    <location>
        <begin position="302"/>
        <end position="313"/>
    </location>
</feature>
<gene>
    <name evidence="8" type="primary">PSD</name>
</gene>
<organism evidence="7 8">
    <name type="scientific">Balaenoptera acutorostrata</name>
    <name type="common">Common minke whale</name>
    <name type="synonym">Balaena rostrata</name>
    <dbReference type="NCBI Taxonomy" id="9767"/>
    <lineage>
        <taxon>Eukaryota</taxon>
        <taxon>Metazoa</taxon>
        <taxon>Chordata</taxon>
        <taxon>Craniata</taxon>
        <taxon>Vertebrata</taxon>
        <taxon>Euteleostomi</taxon>
        <taxon>Mammalia</taxon>
        <taxon>Eutheria</taxon>
        <taxon>Laurasiatheria</taxon>
        <taxon>Artiodactyla</taxon>
        <taxon>Whippomorpha</taxon>
        <taxon>Cetacea</taxon>
        <taxon>Mysticeti</taxon>
        <taxon>Balaenopteridae</taxon>
        <taxon>Balaenoptera</taxon>
    </lineage>
</organism>
<dbReference type="InterPro" id="IPR001605">
    <property type="entry name" value="PH_dom-spectrin-type"/>
</dbReference>
<reference evidence="8" key="1">
    <citation type="submission" date="2025-08" db="UniProtKB">
        <authorList>
            <consortium name="RefSeq"/>
        </authorList>
    </citation>
    <scope>IDENTIFICATION</scope>
</reference>
<feature type="compositionally biased region" description="Low complexity" evidence="4">
    <location>
        <begin position="930"/>
        <end position="941"/>
    </location>
</feature>
<dbReference type="InterPro" id="IPR041681">
    <property type="entry name" value="PH_9"/>
</dbReference>
<dbReference type="Proteomes" id="UP001652580">
    <property type="component" value="Chromosome 16"/>
</dbReference>